<keyword evidence="3" id="KW-1185">Reference proteome</keyword>
<accession>A0AA37GKB3</accession>
<protein>
    <submittedName>
        <fullName evidence="2">Uncharacterized protein</fullName>
    </submittedName>
</protein>
<feature type="region of interest" description="Disordered" evidence="1">
    <location>
        <begin position="1848"/>
        <end position="1876"/>
    </location>
</feature>
<feature type="region of interest" description="Disordered" evidence="1">
    <location>
        <begin position="617"/>
        <end position="648"/>
    </location>
</feature>
<evidence type="ECO:0000313" key="2">
    <source>
        <dbReference type="EMBL" id="GJC82312.1"/>
    </source>
</evidence>
<dbReference type="AntiFam" id="ANF00150">
    <property type="entry name" value="Shadow ORF (opposite gltB)"/>
</dbReference>
<sequence length="1876" mass="189351">MRDWPRRQSPAAKTPGMRGLDVLASVLLDVVAEDAGLGAEETHGQEDEVGREELLRAVDLLHVPTARGGAGPLDADGVDALDLAGAVVDELLGHDAVLAGVLAHVLLDLGVAVVHAVDAGPLGPRVVAGTLRRRLGQKLEVDDRLGAVAHGGTDAVVTGVTTADDDDVLALGGDVGAVLKLGVEEGLGVLVQELHGVVDALELAALDGEVTGDGGTGGDDDGVVLGLEVHELDVLADGNAALEVDALGGHEVGTALDDALVELHVGDTVHEQTTGAVGTLVDGDGVSSAVELVGSGQTGGAGTDDGDLLAGADLGRGRDHPSLLETAVDDGALNGLDTNGVLVDAENAGALARSRADTAGELGEVVGHEQAVESVAPLPLENQFVPLGNDVGDGATRLGLAERNTAVHAAGRLVLELVLVETGRQLGPILGTRLGVPVLLGTALVLHEALGLVQDESTLLLGGVVADGLLDVLELGGLLLLLGVNARDDGEVVLGTLGLGGLGGLLREDTLVVDRHDLDEARQSPVEVHQDAGGELGTSVVVVVLDETTEIGDLGGFLDSLGLNHLGVELREEVLVDVEDVGNTTGHTGSEVAAGAAQNDDTAASHVLAAVVTDTLNDSRGTGVTDGEPLRSNTAEEASTPGGTVQADVTNNDVLLGLEDGGAGRVDDQATTGQTLADVVVGVTLKLQGDTRGKESTEGLTGGALDVDVDGVQGQTIFAVTLGDVVGQRSTHGTVGVDNIALDSGRQALVQSQLGLGDELVVQADVELVVLLADVERGNAGAELVSRGQEEREVDVGGLVGAEIVADPEDLNVANHLVDGAETKLGHDGTELVGDVVEEVDDVLGSAAHGDERSGGEAPFLSTEQAGHGDVTASAELTVSLDNNTAAEVVQDQGLVGLGETELPGETGVLDTGPAGGTGTAVVTGDQDVVGLGLGDTGGDDTDTDLGHELDGDARAGAGALQVVNQLLQVLNGVNVVVRRGRDETDTRGGVTGASNGLGHLVTGKLTTLTRLGSLGHLDLKLVGVGEVGRGDTEATGGDLLDGGSHGVAVGQTLRALEVLTTFTGVGLAAKSVHGNGQGGVRLHGDGTVGHGTSAETADNLGPRLDLLDGDGGAVLELEVEHTTERAGLDLLVLGARVRLVGLVVLGADRILDVGNAGGVVHVSLTTIAPVVLAGLGQAGDTDGVAGGEAALVEAEAVLCDGLEGGTLDTGSGTLEAALDDSLVKTKSLENLGTLVRSKSGDTHLAHDLEDTTVARVLVVVDQSLVGKLLLDELLAVQLEDALHGEVGVDGIGTVAKENTHMVDLTSLGSLDDDGSQGTPLVADQVVVNHTGGEQGRDGNAVLGGLAVGQDNDAVLVLDGSGGLVADVVEVAQVAFGALALGECQVDDLDSPLGVDGGHVLDGVELGDREDGAGQQQTAALGAVHLEQVALRTNVALQRHDDRLANGVDGRVGDLGEELTEVLVQKAGRLRQASQGGIVTHGTKSLLLVGGHGSQEQAHLLVGVAEGQQKGVLLKTGGVRLSGNVNGLANCLEDLGQGDELLVEPCAEVLAAGNGLLQLLVVNDAAGKGIDEQHTTWLETSLLNDLLGLDGDRADLGSADDAVVVHDVETARTQTVTVKVGTAVASVGEGEESGTVPRLHLASSPLVESGLLRIHVSVALPCLGDHEHDSLGQGQNTVDGEQLQDVVESGGVGTTILDDGVQALELLLEDVRLHDTLSGSHPVLVSTESVDFTVVGGPSQRLSTIPGGEGVGRETGVDKGEVSLVVGVNQVVVVLVDLDGGQLSLVDNVLVGEGAKVEPVLETDGVGGALSEDIQLSFEESVIKLLRVDVLGGVALAVGGNQHDEWLHDDGFTGLGSRTKQSRVNRRPSPSQDTQA</sequence>
<dbReference type="EMBL" id="BPPX01000009">
    <property type="protein sequence ID" value="GJC82312.1"/>
    <property type="molecule type" value="Genomic_DNA"/>
</dbReference>
<comment type="caution">
    <text evidence="2">The sequence shown here is derived from an EMBL/GenBank/DDBJ whole genome shotgun (WGS) entry which is preliminary data.</text>
</comment>
<dbReference type="Proteomes" id="UP001055172">
    <property type="component" value="Unassembled WGS sequence"/>
</dbReference>
<evidence type="ECO:0000256" key="1">
    <source>
        <dbReference type="SAM" id="MobiDB-lite"/>
    </source>
</evidence>
<gene>
    <name evidence="2" type="ORF">ColLi_05149</name>
</gene>
<organism evidence="2 3">
    <name type="scientific">Colletotrichum liriopes</name>
    <dbReference type="NCBI Taxonomy" id="708192"/>
    <lineage>
        <taxon>Eukaryota</taxon>
        <taxon>Fungi</taxon>
        <taxon>Dikarya</taxon>
        <taxon>Ascomycota</taxon>
        <taxon>Pezizomycotina</taxon>
        <taxon>Sordariomycetes</taxon>
        <taxon>Hypocreomycetidae</taxon>
        <taxon>Glomerellales</taxon>
        <taxon>Glomerellaceae</taxon>
        <taxon>Colletotrichum</taxon>
        <taxon>Colletotrichum spaethianum species complex</taxon>
    </lineage>
</organism>
<name>A0AA37GKB3_9PEZI</name>
<feature type="compositionally biased region" description="Polar residues" evidence="1">
    <location>
        <begin position="631"/>
        <end position="648"/>
    </location>
</feature>
<proteinExistence type="predicted"/>
<dbReference type="AntiFam" id="ANF00199">
    <property type="entry name" value="Shadow ORF (opposite gltB)"/>
</dbReference>
<reference evidence="2 3" key="1">
    <citation type="submission" date="2021-07" db="EMBL/GenBank/DDBJ databases">
        <title>Genome data of Colletotrichum spaethianum.</title>
        <authorList>
            <person name="Utami Y.D."/>
            <person name="Hiruma K."/>
        </authorList>
    </citation>
    <scope>NUCLEOTIDE SEQUENCE [LARGE SCALE GENOMIC DNA]</scope>
    <source>
        <strain evidence="2 3">MAFF 242679</strain>
    </source>
</reference>
<evidence type="ECO:0000313" key="3">
    <source>
        <dbReference type="Proteomes" id="UP001055172"/>
    </source>
</evidence>